<name>A0A0M3QGJ1_9BACT</name>
<dbReference type="AlphaFoldDB" id="A0A0M3QGJ1"/>
<dbReference type="InterPro" id="IPR029069">
    <property type="entry name" value="HotDog_dom_sf"/>
</dbReference>
<dbReference type="EMBL" id="CP010802">
    <property type="protein sequence ID" value="ALC17903.1"/>
    <property type="molecule type" value="Genomic_DNA"/>
</dbReference>
<dbReference type="Proteomes" id="UP000057158">
    <property type="component" value="Chromosome"/>
</dbReference>
<protein>
    <submittedName>
        <fullName evidence="5">Acyl-CoA hydrolase</fullName>
    </submittedName>
</protein>
<dbReference type="STRING" id="1603606.DSOUD_3178"/>
<dbReference type="PATRIC" id="fig|1603606.3.peg.3424"/>
<dbReference type="PANTHER" id="PTHR11049">
    <property type="entry name" value="ACYL COENZYME A THIOESTER HYDROLASE"/>
    <property type="match status" value="1"/>
</dbReference>
<dbReference type="CDD" id="cd03442">
    <property type="entry name" value="BFIT_BACH"/>
    <property type="match status" value="1"/>
</dbReference>
<dbReference type="InterPro" id="IPR040170">
    <property type="entry name" value="Cytosol_ACT"/>
</dbReference>
<dbReference type="OrthoDB" id="8894489at2"/>
<reference evidence="5 6" key="1">
    <citation type="submission" date="2015-07" db="EMBL/GenBank/DDBJ databases">
        <title>Isolation and Genomic Characterization of a Novel Halophilic Metal-Reducing Deltaproteobacterium from the Deep Subsurface.</title>
        <authorList>
            <person name="Badalamenti J.P."/>
            <person name="Summers Z.M."/>
            <person name="Gralnick J.A."/>
            <person name="Bond D.R."/>
        </authorList>
    </citation>
    <scope>NUCLEOTIDE SEQUENCE [LARGE SCALE GENOMIC DNA]</scope>
    <source>
        <strain evidence="5 6">WTL</strain>
    </source>
</reference>
<dbReference type="InterPro" id="IPR033120">
    <property type="entry name" value="HOTDOG_ACOT"/>
</dbReference>
<dbReference type="SUPFAM" id="SSF54637">
    <property type="entry name" value="Thioesterase/thiol ester dehydrase-isomerase"/>
    <property type="match status" value="1"/>
</dbReference>
<feature type="domain" description="HotDog ACOT-type" evidence="4">
    <location>
        <begin position="1"/>
        <end position="110"/>
    </location>
</feature>
<dbReference type="GO" id="GO:0052816">
    <property type="term" value="F:long-chain fatty acyl-CoA hydrolase activity"/>
    <property type="evidence" value="ECO:0007669"/>
    <property type="project" value="TreeGrafter"/>
</dbReference>
<keyword evidence="2 3" id="KW-0378">Hydrolase</keyword>
<evidence type="ECO:0000256" key="3">
    <source>
        <dbReference type="PROSITE-ProRule" id="PRU01106"/>
    </source>
</evidence>
<keyword evidence="6" id="KW-1185">Reference proteome</keyword>
<accession>A0A0M3QGJ1</accession>
<dbReference type="GO" id="GO:0005737">
    <property type="term" value="C:cytoplasm"/>
    <property type="evidence" value="ECO:0007669"/>
    <property type="project" value="TreeGrafter"/>
</dbReference>
<dbReference type="RefSeq" id="WP_053551877.1">
    <property type="nucleotide sequence ID" value="NZ_CP010802.1"/>
</dbReference>
<evidence type="ECO:0000259" key="4">
    <source>
        <dbReference type="PROSITE" id="PS51770"/>
    </source>
</evidence>
<organism evidence="5 6">
    <name type="scientific">Desulfuromonas soudanensis</name>
    <dbReference type="NCBI Taxonomy" id="1603606"/>
    <lineage>
        <taxon>Bacteria</taxon>
        <taxon>Pseudomonadati</taxon>
        <taxon>Thermodesulfobacteriota</taxon>
        <taxon>Desulfuromonadia</taxon>
        <taxon>Desulfuromonadales</taxon>
        <taxon>Desulfuromonadaceae</taxon>
        <taxon>Desulfuromonas</taxon>
    </lineage>
</organism>
<sequence length="123" mass="13807">MENFTLVRPEHLNHHGYLFGGVLLKWVDEFAWMAASRDYPGSTFVTVGMDKVAFRHRVVNGAILRFQILPLERGRTSLTYAVDVHAAPPGSVDEERVFSTRVTFVRIDGEGEKIPLPPAKEGL</sequence>
<dbReference type="InterPro" id="IPR006683">
    <property type="entry name" value="Thioestr_dom"/>
</dbReference>
<evidence type="ECO:0000256" key="1">
    <source>
        <dbReference type="ARBA" id="ARBA00010458"/>
    </source>
</evidence>
<evidence type="ECO:0000313" key="5">
    <source>
        <dbReference type="EMBL" id="ALC17903.1"/>
    </source>
</evidence>
<gene>
    <name evidence="5" type="ORF">DSOUD_3178</name>
</gene>
<evidence type="ECO:0000256" key="2">
    <source>
        <dbReference type="ARBA" id="ARBA00022801"/>
    </source>
</evidence>
<evidence type="ECO:0000313" key="6">
    <source>
        <dbReference type="Proteomes" id="UP000057158"/>
    </source>
</evidence>
<dbReference type="GO" id="GO:0006637">
    <property type="term" value="P:acyl-CoA metabolic process"/>
    <property type="evidence" value="ECO:0007669"/>
    <property type="project" value="TreeGrafter"/>
</dbReference>
<dbReference type="KEGG" id="des:DSOUD_3178"/>
<comment type="similarity">
    <text evidence="1">Belongs to the acyl coenzyme A hydrolase family.</text>
</comment>
<dbReference type="PROSITE" id="PS51770">
    <property type="entry name" value="HOTDOG_ACOT"/>
    <property type="match status" value="1"/>
</dbReference>
<proteinExistence type="inferred from homology"/>
<dbReference type="Pfam" id="PF03061">
    <property type="entry name" value="4HBT"/>
    <property type="match status" value="1"/>
</dbReference>
<dbReference type="Gene3D" id="3.10.129.10">
    <property type="entry name" value="Hotdog Thioesterase"/>
    <property type="match status" value="1"/>
</dbReference>